<dbReference type="Proteomes" id="UP000621447">
    <property type="component" value="Unassembled WGS sequence"/>
</dbReference>
<evidence type="ECO:0000259" key="4">
    <source>
        <dbReference type="PROSITE" id="PS01124"/>
    </source>
</evidence>
<dbReference type="InterPro" id="IPR050204">
    <property type="entry name" value="AraC_XylS_family_regulators"/>
</dbReference>
<dbReference type="InterPro" id="IPR018060">
    <property type="entry name" value="HTH_AraC"/>
</dbReference>
<dbReference type="InterPro" id="IPR020449">
    <property type="entry name" value="Tscrpt_reg_AraC-type_HTH"/>
</dbReference>
<evidence type="ECO:0000313" key="6">
    <source>
        <dbReference type="Proteomes" id="UP000621447"/>
    </source>
</evidence>
<gene>
    <name evidence="5" type="ORF">HRV97_16560</name>
</gene>
<dbReference type="InterPro" id="IPR035418">
    <property type="entry name" value="AraC-bd_2"/>
</dbReference>
<name>A0ABX2JJE7_9SPHN</name>
<proteinExistence type="predicted"/>
<reference evidence="5 6" key="1">
    <citation type="submission" date="2020-06" db="EMBL/GenBank/DDBJ databases">
        <title>Sphingomonas hominis sp. nov., a member of the Sphingomonas, isolated from the hair of a 22-year-old girl.</title>
        <authorList>
            <person name="Zhang D.-F."/>
            <person name="Cui X.-W."/>
        </authorList>
    </citation>
    <scope>NUCLEOTIDE SEQUENCE [LARGE SCALE GENOMIC DNA]</scope>
    <source>
        <strain evidence="5 6">HHU CXW</strain>
    </source>
</reference>
<keyword evidence="1" id="KW-0805">Transcription regulation</keyword>
<dbReference type="EMBL" id="JABULH010000015">
    <property type="protein sequence ID" value="NTS66755.1"/>
    <property type="molecule type" value="Genomic_DNA"/>
</dbReference>
<dbReference type="SUPFAM" id="SSF46689">
    <property type="entry name" value="Homeodomain-like"/>
    <property type="match status" value="2"/>
</dbReference>
<evidence type="ECO:0000313" key="5">
    <source>
        <dbReference type="EMBL" id="NTS66755.1"/>
    </source>
</evidence>
<dbReference type="PANTHER" id="PTHR46796">
    <property type="entry name" value="HTH-TYPE TRANSCRIPTIONAL ACTIVATOR RHAS-RELATED"/>
    <property type="match status" value="1"/>
</dbReference>
<dbReference type="PRINTS" id="PR00032">
    <property type="entry name" value="HTHARAC"/>
</dbReference>
<keyword evidence="6" id="KW-1185">Reference proteome</keyword>
<dbReference type="SMART" id="SM00342">
    <property type="entry name" value="HTH_ARAC"/>
    <property type="match status" value="1"/>
</dbReference>
<organism evidence="5 6">
    <name type="scientific">Sphingomonas hominis</name>
    <dbReference type="NCBI Taxonomy" id="2741495"/>
    <lineage>
        <taxon>Bacteria</taxon>
        <taxon>Pseudomonadati</taxon>
        <taxon>Pseudomonadota</taxon>
        <taxon>Alphaproteobacteria</taxon>
        <taxon>Sphingomonadales</taxon>
        <taxon>Sphingomonadaceae</taxon>
        <taxon>Sphingomonas</taxon>
    </lineage>
</organism>
<protein>
    <submittedName>
        <fullName evidence="5">Helix-turn-helix transcriptional regulator</fullName>
    </submittedName>
</protein>
<evidence type="ECO:0000256" key="2">
    <source>
        <dbReference type="ARBA" id="ARBA00023125"/>
    </source>
</evidence>
<keyword evidence="3" id="KW-0804">Transcription</keyword>
<dbReference type="PANTHER" id="PTHR46796:SF6">
    <property type="entry name" value="ARAC SUBFAMILY"/>
    <property type="match status" value="1"/>
</dbReference>
<dbReference type="Gene3D" id="1.10.10.60">
    <property type="entry name" value="Homeodomain-like"/>
    <property type="match status" value="1"/>
</dbReference>
<comment type="caution">
    <text evidence="5">The sequence shown here is derived from an EMBL/GenBank/DDBJ whole genome shotgun (WGS) entry which is preliminary data.</text>
</comment>
<dbReference type="Pfam" id="PF12833">
    <property type="entry name" value="HTH_18"/>
    <property type="match status" value="1"/>
</dbReference>
<dbReference type="PROSITE" id="PS01124">
    <property type="entry name" value="HTH_ARAC_FAMILY_2"/>
    <property type="match status" value="1"/>
</dbReference>
<evidence type="ECO:0000256" key="1">
    <source>
        <dbReference type="ARBA" id="ARBA00023015"/>
    </source>
</evidence>
<accession>A0ABX2JJE7</accession>
<dbReference type="InterPro" id="IPR009057">
    <property type="entry name" value="Homeodomain-like_sf"/>
</dbReference>
<keyword evidence="2" id="KW-0238">DNA-binding</keyword>
<dbReference type="Pfam" id="PF14525">
    <property type="entry name" value="AraC_binding_2"/>
    <property type="match status" value="1"/>
</dbReference>
<sequence length="338" mass="36799">MGKSEPLVPLVFDTALVPPVARFQAWRSALSSLDVTQRGPDPFNGHARLWMLESLVLTHASVDALRYDRDEARVRADLKDHLAIVLLLEGSFVGDYGRGERVSEAGSVTLLDMRHACWTDATRLEAFIISMPRAFLLPMLEGCDPHGIVATGGPAALLSGFLRAAVETLPTLTRDHAPAVARTIRDLLVDAILDACRSGGAQAVREDALISRVRSYIDGHLAEPIDVASICAALRVSRSALYRAFGDGVSEGSGVLQQVQRRRLHALRAMLADPNETRPIAELAGAVGFSDKSHLTRVFKREYGCTPGAYRAHGPDPQRAVPVEDVPLVFERWTTLLD</sequence>
<dbReference type="RefSeq" id="WP_174195236.1">
    <property type="nucleotide sequence ID" value="NZ_JABULH010000015.1"/>
</dbReference>
<evidence type="ECO:0000256" key="3">
    <source>
        <dbReference type="ARBA" id="ARBA00023163"/>
    </source>
</evidence>
<feature type="domain" description="HTH araC/xylS-type" evidence="4">
    <location>
        <begin position="211"/>
        <end position="313"/>
    </location>
</feature>